<dbReference type="Gene3D" id="3.40.630.30">
    <property type="match status" value="1"/>
</dbReference>
<feature type="domain" description="N-acetyltransferase" evidence="1">
    <location>
        <begin position="2"/>
        <end position="154"/>
    </location>
</feature>
<dbReference type="RefSeq" id="WP_093309533.1">
    <property type="nucleotide sequence ID" value="NZ_FNYH01000006.1"/>
</dbReference>
<evidence type="ECO:0000313" key="3">
    <source>
        <dbReference type="Proteomes" id="UP000242999"/>
    </source>
</evidence>
<keyword evidence="2" id="KW-0808">Transferase</keyword>
<evidence type="ECO:0000313" key="2">
    <source>
        <dbReference type="EMBL" id="SEI65346.1"/>
    </source>
</evidence>
<dbReference type="PANTHER" id="PTHR43451:SF1">
    <property type="entry name" value="ACETYLTRANSFERASE"/>
    <property type="match status" value="1"/>
</dbReference>
<dbReference type="SUPFAM" id="SSF55729">
    <property type="entry name" value="Acyl-CoA N-acyltransferases (Nat)"/>
    <property type="match status" value="1"/>
</dbReference>
<dbReference type="CDD" id="cd04301">
    <property type="entry name" value="NAT_SF"/>
    <property type="match status" value="1"/>
</dbReference>
<name>A0A1H6SES1_9GAMM</name>
<dbReference type="PANTHER" id="PTHR43451">
    <property type="entry name" value="ACETYLTRANSFERASE (GNAT) FAMILY PROTEIN"/>
    <property type="match status" value="1"/>
</dbReference>
<dbReference type="PROSITE" id="PS51186">
    <property type="entry name" value="GNAT"/>
    <property type="match status" value="1"/>
</dbReference>
<dbReference type="AlphaFoldDB" id="A0A1H6SES1"/>
<dbReference type="EMBL" id="FNYH01000006">
    <property type="protein sequence ID" value="SEI65346.1"/>
    <property type="molecule type" value="Genomic_DNA"/>
</dbReference>
<protein>
    <submittedName>
        <fullName evidence="2">Putative acetyltransferase</fullName>
    </submittedName>
</protein>
<dbReference type="OrthoDB" id="5355033at2"/>
<evidence type="ECO:0000259" key="1">
    <source>
        <dbReference type="PROSITE" id="PS51186"/>
    </source>
</evidence>
<sequence>MLNIQKYTQNNIQDIIEVFYQAIYTIDASLYTDAQKRAWAPLPVDDTFWLQRLARKKPLVAQFSDKIVGFIELDIDGHIDCLYVHPQWQRQGVASALYTHLLEEAKRKQIQSLYVEASLAARPFFKKHGFKLIKANKIYRKGEILESFSMELIL</sequence>
<reference evidence="3" key="1">
    <citation type="submission" date="2016-10" db="EMBL/GenBank/DDBJ databases">
        <authorList>
            <person name="Varghese N."/>
            <person name="Submissions S."/>
        </authorList>
    </citation>
    <scope>NUCLEOTIDE SEQUENCE [LARGE SCALE GENOMIC DNA]</scope>
    <source>
        <strain evidence="3">DSM 7165</strain>
    </source>
</reference>
<gene>
    <name evidence="2" type="ORF">SAMN05421831_106120</name>
</gene>
<dbReference type="GO" id="GO:0016747">
    <property type="term" value="F:acyltransferase activity, transferring groups other than amino-acyl groups"/>
    <property type="evidence" value="ECO:0007669"/>
    <property type="project" value="InterPro"/>
</dbReference>
<organism evidence="2 3">
    <name type="scientific">Allopseudospirillum japonicum</name>
    <dbReference type="NCBI Taxonomy" id="64971"/>
    <lineage>
        <taxon>Bacteria</taxon>
        <taxon>Pseudomonadati</taxon>
        <taxon>Pseudomonadota</taxon>
        <taxon>Gammaproteobacteria</taxon>
        <taxon>Oceanospirillales</taxon>
        <taxon>Oceanospirillaceae</taxon>
        <taxon>Allopseudospirillum</taxon>
    </lineage>
</organism>
<proteinExistence type="predicted"/>
<keyword evidence="3" id="KW-1185">Reference proteome</keyword>
<dbReference type="Proteomes" id="UP000242999">
    <property type="component" value="Unassembled WGS sequence"/>
</dbReference>
<dbReference type="STRING" id="64971.SAMN05421831_106120"/>
<dbReference type="InterPro" id="IPR016181">
    <property type="entry name" value="Acyl_CoA_acyltransferase"/>
</dbReference>
<accession>A0A1H6SES1</accession>
<dbReference type="InterPro" id="IPR000182">
    <property type="entry name" value="GNAT_dom"/>
</dbReference>
<dbReference type="Pfam" id="PF13673">
    <property type="entry name" value="Acetyltransf_10"/>
    <property type="match status" value="1"/>
</dbReference>
<dbReference type="InterPro" id="IPR052564">
    <property type="entry name" value="N-acetyltrans/Recomb-assoc"/>
</dbReference>